<sequence length="552" mass="63137">MPRILFAATHSDCFCEEKKAELTKLFEQQLRSMFSSHNLCDHIVYDKVFFINATNPADQHIDSLKDKLVDIAVHQDTWGEKLPIIWIPLDLKISDMRAEGVNFITKDAILNLNRSNGNFKLTEKQVNDFLLVKHSIGQILYIDEPALRDNIIIQPTAMVNILRAFITDIKFWPEKGNERDILDNLSSTGVLKKTDLFILWSQPAFADILTDENTKDFVVKVLIHLDILVEPKRYNAKEGFGDWFLVPCVVKENIPPEMKNAATDDKTICLAYHLKKTVIPSALSFKLIGASISIWPLKETDKQFCLYFQAAVMDADNNNELQIHVDGQRILVYIIHNDSKQLISPDLVIATRECLTLALERILQFYHCSFGQQSHKKMSDLFEIEVGEICQGGTCLIPLSDAKQKGHWECKNGNKHETLYWCVDKVLREDHTFAEIADNHLQQPPPDDVINKLTDQKLIGNCVVHLGIELGLSINDIIESMDKYHQNVSGQINSILIKWKNCNKKNMVTIYRLMVALKRVRAAEGLQFVMKMYDVEQKDIEEKCHSSLQGNC</sequence>
<evidence type="ECO:0008006" key="3">
    <source>
        <dbReference type="Google" id="ProtNLM"/>
    </source>
</evidence>
<gene>
    <name evidence="1" type="ORF">MGAL_10B072836</name>
</gene>
<dbReference type="CDD" id="cd01670">
    <property type="entry name" value="Death"/>
    <property type="match status" value="1"/>
</dbReference>
<dbReference type="Proteomes" id="UP000596742">
    <property type="component" value="Unassembled WGS sequence"/>
</dbReference>
<dbReference type="OrthoDB" id="6120539at2759"/>
<name>A0A8B6GBG2_MYTGA</name>
<accession>A0A8B6GBG2</accession>
<proteinExistence type="predicted"/>
<comment type="caution">
    <text evidence="1">The sequence shown here is derived from an EMBL/GenBank/DDBJ whole genome shotgun (WGS) entry which is preliminary data.</text>
</comment>
<dbReference type="AlphaFoldDB" id="A0A8B6GBG2"/>
<evidence type="ECO:0000313" key="1">
    <source>
        <dbReference type="EMBL" id="VDI61844.1"/>
    </source>
</evidence>
<dbReference type="EMBL" id="UYJE01008192">
    <property type="protein sequence ID" value="VDI61844.1"/>
    <property type="molecule type" value="Genomic_DNA"/>
</dbReference>
<dbReference type="InterPro" id="IPR011029">
    <property type="entry name" value="DEATH-like_dom_sf"/>
</dbReference>
<evidence type="ECO:0000313" key="2">
    <source>
        <dbReference type="Proteomes" id="UP000596742"/>
    </source>
</evidence>
<keyword evidence="2" id="KW-1185">Reference proteome</keyword>
<reference evidence="1" key="1">
    <citation type="submission" date="2018-11" db="EMBL/GenBank/DDBJ databases">
        <authorList>
            <person name="Alioto T."/>
            <person name="Alioto T."/>
        </authorList>
    </citation>
    <scope>NUCLEOTIDE SEQUENCE</scope>
</reference>
<organism evidence="1 2">
    <name type="scientific">Mytilus galloprovincialis</name>
    <name type="common">Mediterranean mussel</name>
    <dbReference type="NCBI Taxonomy" id="29158"/>
    <lineage>
        <taxon>Eukaryota</taxon>
        <taxon>Metazoa</taxon>
        <taxon>Spiralia</taxon>
        <taxon>Lophotrochozoa</taxon>
        <taxon>Mollusca</taxon>
        <taxon>Bivalvia</taxon>
        <taxon>Autobranchia</taxon>
        <taxon>Pteriomorphia</taxon>
        <taxon>Mytilida</taxon>
        <taxon>Mytiloidea</taxon>
        <taxon>Mytilidae</taxon>
        <taxon>Mytilinae</taxon>
        <taxon>Mytilus</taxon>
    </lineage>
</organism>
<protein>
    <recommendedName>
        <fullName evidence="3">Death domain-containing protein</fullName>
    </recommendedName>
</protein>
<dbReference type="Gene3D" id="1.10.533.10">
    <property type="entry name" value="Death Domain, Fas"/>
    <property type="match status" value="1"/>
</dbReference>